<evidence type="ECO:0000313" key="3">
    <source>
        <dbReference type="Proteomes" id="UP000886520"/>
    </source>
</evidence>
<organism evidence="2 3">
    <name type="scientific">Adiantum capillus-veneris</name>
    <name type="common">Maidenhair fern</name>
    <dbReference type="NCBI Taxonomy" id="13818"/>
    <lineage>
        <taxon>Eukaryota</taxon>
        <taxon>Viridiplantae</taxon>
        <taxon>Streptophyta</taxon>
        <taxon>Embryophyta</taxon>
        <taxon>Tracheophyta</taxon>
        <taxon>Polypodiopsida</taxon>
        <taxon>Polypodiidae</taxon>
        <taxon>Polypodiales</taxon>
        <taxon>Pteridineae</taxon>
        <taxon>Pteridaceae</taxon>
        <taxon>Vittarioideae</taxon>
        <taxon>Adiantum</taxon>
    </lineage>
</organism>
<evidence type="ECO:0000256" key="1">
    <source>
        <dbReference type="SAM" id="MobiDB-lite"/>
    </source>
</evidence>
<gene>
    <name evidence="2" type="ORF">GOP47_0010506</name>
</gene>
<protein>
    <submittedName>
        <fullName evidence="2">Uncharacterized protein</fullName>
    </submittedName>
</protein>
<dbReference type="EMBL" id="JABFUD020000010">
    <property type="protein sequence ID" value="KAI5074545.1"/>
    <property type="molecule type" value="Genomic_DNA"/>
</dbReference>
<dbReference type="AlphaFoldDB" id="A0A9D4ZIV4"/>
<accession>A0A9D4ZIV4</accession>
<reference evidence="2" key="1">
    <citation type="submission" date="2021-01" db="EMBL/GenBank/DDBJ databases">
        <title>Adiantum capillus-veneris genome.</title>
        <authorList>
            <person name="Fang Y."/>
            <person name="Liao Q."/>
        </authorList>
    </citation>
    <scope>NUCLEOTIDE SEQUENCE</scope>
    <source>
        <strain evidence="2">H3</strain>
        <tissue evidence="2">Leaf</tissue>
    </source>
</reference>
<name>A0A9D4ZIV4_ADICA</name>
<comment type="caution">
    <text evidence="2">The sequence shown here is derived from an EMBL/GenBank/DDBJ whole genome shotgun (WGS) entry which is preliminary data.</text>
</comment>
<feature type="region of interest" description="Disordered" evidence="1">
    <location>
        <begin position="26"/>
        <end position="67"/>
    </location>
</feature>
<dbReference type="Proteomes" id="UP000886520">
    <property type="component" value="Chromosome 10"/>
</dbReference>
<proteinExistence type="predicted"/>
<sequence length="183" mass="20317">MARRCYQELQVCHPCRSCDRAKPEVKVSISARAGPDQLSTSLRKGGGHMPARDPPRGHPQPSASKSLPPQLTLHQVQQSSACRLSLSPHGLSVSLFGYTREEDGTLELECRVLRARDTVRDLGAKENKETMESDAAVKGKGGLHFVFLHARTDPFNVVGEAVQATEMHLQKICSEKRRRFQTF</sequence>
<evidence type="ECO:0000313" key="2">
    <source>
        <dbReference type="EMBL" id="KAI5074545.1"/>
    </source>
</evidence>
<keyword evidence="3" id="KW-1185">Reference proteome</keyword>
<dbReference type="OrthoDB" id="4664297at2759"/>